<dbReference type="FunFam" id="3.30.200.20:FF:000255">
    <property type="entry name" value="serine/threonine-protein kinase Chk2 isoform X1"/>
    <property type="match status" value="1"/>
</dbReference>
<dbReference type="Proteomes" id="UP000663879">
    <property type="component" value="Unassembled WGS sequence"/>
</dbReference>
<evidence type="ECO:0000313" key="8">
    <source>
        <dbReference type="EMBL" id="CAF0712809.1"/>
    </source>
</evidence>
<reference evidence="8" key="1">
    <citation type="submission" date="2021-02" db="EMBL/GenBank/DDBJ databases">
        <authorList>
            <person name="Nowell W R."/>
        </authorList>
    </citation>
    <scope>NUCLEOTIDE SEQUENCE</scope>
    <source>
        <strain evidence="8">Ploen Becks lab</strain>
    </source>
</reference>
<accession>A0A813M1Z6</accession>
<keyword evidence="2 3" id="KW-0067">ATP-binding</keyword>
<dbReference type="Pfam" id="PF00069">
    <property type="entry name" value="Pkinase"/>
    <property type="match status" value="1"/>
</dbReference>
<dbReference type="SMART" id="SM00240">
    <property type="entry name" value="FHA"/>
    <property type="match status" value="1"/>
</dbReference>
<dbReference type="FunFam" id="1.10.510.10:FF:000571">
    <property type="entry name" value="Maternal embryonic leucine zipper kinase"/>
    <property type="match status" value="1"/>
</dbReference>
<dbReference type="InterPro" id="IPR011009">
    <property type="entry name" value="Kinase-like_dom_sf"/>
</dbReference>
<evidence type="ECO:0000256" key="1">
    <source>
        <dbReference type="ARBA" id="ARBA00022741"/>
    </source>
</evidence>
<dbReference type="PROSITE" id="PS00108">
    <property type="entry name" value="PROTEIN_KINASE_ST"/>
    <property type="match status" value="1"/>
</dbReference>
<dbReference type="EMBL" id="CAJNOC010000077">
    <property type="protein sequence ID" value="CAF0712809.1"/>
    <property type="molecule type" value="Genomic_DNA"/>
</dbReference>
<dbReference type="SMART" id="SM00220">
    <property type="entry name" value="S_TKc"/>
    <property type="match status" value="1"/>
</dbReference>
<dbReference type="SUPFAM" id="SSF49879">
    <property type="entry name" value="SMAD/FHA domain"/>
    <property type="match status" value="1"/>
</dbReference>
<dbReference type="PROSITE" id="PS00107">
    <property type="entry name" value="PROTEIN_KINASE_ATP"/>
    <property type="match status" value="1"/>
</dbReference>
<proteinExistence type="inferred from homology"/>
<keyword evidence="4" id="KW-0723">Serine/threonine-protein kinase</keyword>
<keyword evidence="4" id="KW-0808">Transferase</keyword>
<dbReference type="PROSITE" id="PS50011">
    <property type="entry name" value="PROTEIN_KINASE_DOM"/>
    <property type="match status" value="1"/>
</dbReference>
<evidence type="ECO:0000259" key="6">
    <source>
        <dbReference type="PROSITE" id="PS50006"/>
    </source>
</evidence>
<dbReference type="Gene3D" id="2.60.200.20">
    <property type="match status" value="1"/>
</dbReference>
<dbReference type="PANTHER" id="PTHR24347">
    <property type="entry name" value="SERINE/THREONINE-PROTEIN KINASE"/>
    <property type="match status" value="1"/>
</dbReference>
<dbReference type="Gene3D" id="1.10.510.10">
    <property type="entry name" value="Transferase(Phosphotransferase) domain 1"/>
    <property type="match status" value="1"/>
</dbReference>
<feature type="domain" description="FHA" evidence="6">
    <location>
        <begin position="54"/>
        <end position="114"/>
    </location>
</feature>
<dbReference type="CDD" id="cd22666">
    <property type="entry name" value="FHA_CHK2"/>
    <property type="match status" value="1"/>
</dbReference>
<evidence type="ECO:0000256" key="4">
    <source>
        <dbReference type="RuleBase" id="RU000304"/>
    </source>
</evidence>
<feature type="binding site" evidence="3">
    <location>
        <position position="188"/>
    </location>
    <ligand>
        <name>ATP</name>
        <dbReference type="ChEBI" id="CHEBI:30616"/>
    </ligand>
</feature>
<feature type="domain" description="Protein kinase" evidence="7">
    <location>
        <begin position="159"/>
        <end position="427"/>
    </location>
</feature>
<evidence type="ECO:0000256" key="2">
    <source>
        <dbReference type="ARBA" id="ARBA00022840"/>
    </source>
</evidence>
<dbReference type="GO" id="GO:0004674">
    <property type="term" value="F:protein serine/threonine kinase activity"/>
    <property type="evidence" value="ECO:0007669"/>
    <property type="project" value="UniProtKB-KW"/>
</dbReference>
<dbReference type="GO" id="GO:0005524">
    <property type="term" value="F:ATP binding"/>
    <property type="evidence" value="ECO:0007669"/>
    <property type="project" value="UniProtKB-UniRule"/>
</dbReference>
<comment type="similarity">
    <text evidence="4">Belongs to the protein kinase superfamily.</text>
</comment>
<dbReference type="InterPro" id="IPR008271">
    <property type="entry name" value="Ser/Thr_kinase_AS"/>
</dbReference>
<dbReference type="InterPro" id="IPR000719">
    <property type="entry name" value="Prot_kinase_dom"/>
</dbReference>
<dbReference type="SUPFAM" id="SSF56112">
    <property type="entry name" value="Protein kinase-like (PK-like)"/>
    <property type="match status" value="1"/>
</dbReference>
<dbReference type="OrthoDB" id="40902at2759"/>
<dbReference type="Pfam" id="PF00498">
    <property type="entry name" value="FHA"/>
    <property type="match status" value="1"/>
</dbReference>
<keyword evidence="9" id="KW-1185">Reference proteome</keyword>
<evidence type="ECO:0000313" key="9">
    <source>
        <dbReference type="Proteomes" id="UP000663879"/>
    </source>
</evidence>
<feature type="compositionally biased region" description="Low complexity" evidence="5">
    <location>
        <begin position="453"/>
        <end position="463"/>
    </location>
</feature>
<keyword evidence="1 3" id="KW-0547">Nucleotide-binding</keyword>
<name>A0A813M1Z6_9BILA</name>
<dbReference type="InterPro" id="IPR000253">
    <property type="entry name" value="FHA_dom"/>
</dbReference>
<dbReference type="AlphaFoldDB" id="A0A813M1Z6"/>
<evidence type="ECO:0000256" key="5">
    <source>
        <dbReference type="SAM" id="MobiDB-lite"/>
    </source>
</evidence>
<dbReference type="PROSITE" id="PS50006">
    <property type="entry name" value="FHA_DOMAIN"/>
    <property type="match status" value="1"/>
</dbReference>
<sequence>MCDYKQSQIPTQAVYETNTQNEDELNDKLQENIWGRLLPIGSAFYRYDLKNDLTTFGRRQDCDYHITKDSPVCVATAYSNVHFKIKREFSIKTGHHALLEDLSTNGTFINGQRLGKGRIQALKNNCEIALSKPENKAFIFIDLDNSDDNIYPKELKNKYTITKTLGKGAYGEVKLAFEKNTCEKYAVKIISKKTFTMNGRHKINLDNQIMSEINILKKLEHPCIIKIKEVIDTNETVFIILELVEGGELFDKIVSIEKYDELTAKFLFYQMVLAIKYLHDQGISHRDLKPENILLTSSETKETLIKVTDFGLSKFFDEFSVMKTFCGTPNYLAPEVLKTKGAAAYSNKIDNWSLGVILYICLVGFPPFSDENPKLSMEEQIIQGVYDFPYDFWSTISNEAIDLIKKLLCVDPDERITLEEVLDHEWLKSSPDTIQKAHDLMFPNGSRKRSNDQVVSSQSQEQSNCKKQKI</sequence>
<dbReference type="InterPro" id="IPR008984">
    <property type="entry name" value="SMAD_FHA_dom_sf"/>
</dbReference>
<dbReference type="InterPro" id="IPR017441">
    <property type="entry name" value="Protein_kinase_ATP_BS"/>
</dbReference>
<keyword evidence="4" id="KW-0418">Kinase</keyword>
<protein>
    <submittedName>
        <fullName evidence="8">Uncharacterized protein</fullName>
    </submittedName>
</protein>
<evidence type="ECO:0000259" key="7">
    <source>
        <dbReference type="PROSITE" id="PS50011"/>
    </source>
</evidence>
<organism evidence="8 9">
    <name type="scientific">Brachionus calyciflorus</name>
    <dbReference type="NCBI Taxonomy" id="104777"/>
    <lineage>
        <taxon>Eukaryota</taxon>
        <taxon>Metazoa</taxon>
        <taxon>Spiralia</taxon>
        <taxon>Gnathifera</taxon>
        <taxon>Rotifera</taxon>
        <taxon>Eurotatoria</taxon>
        <taxon>Monogononta</taxon>
        <taxon>Pseudotrocha</taxon>
        <taxon>Ploima</taxon>
        <taxon>Brachionidae</taxon>
        <taxon>Brachionus</taxon>
    </lineage>
</organism>
<gene>
    <name evidence="8" type="ORF">OXX778_LOCUS1269</name>
</gene>
<comment type="caution">
    <text evidence="8">The sequence shown here is derived from an EMBL/GenBank/DDBJ whole genome shotgun (WGS) entry which is preliminary data.</text>
</comment>
<evidence type="ECO:0000256" key="3">
    <source>
        <dbReference type="PROSITE-ProRule" id="PRU10141"/>
    </source>
</evidence>
<dbReference type="Gene3D" id="3.30.200.20">
    <property type="entry name" value="Phosphorylase Kinase, domain 1"/>
    <property type="match status" value="1"/>
</dbReference>
<feature type="region of interest" description="Disordered" evidence="5">
    <location>
        <begin position="442"/>
        <end position="470"/>
    </location>
</feature>